<gene>
    <name evidence="5" type="ORF">TrVE_jg10253</name>
</gene>
<feature type="domain" description="Fumarylacetoacetase-like C-terminal" evidence="4">
    <location>
        <begin position="85"/>
        <end position="295"/>
    </location>
</feature>
<dbReference type="Pfam" id="PF01557">
    <property type="entry name" value="FAA_hydrolase"/>
    <property type="match status" value="1"/>
</dbReference>
<dbReference type="SUPFAM" id="SSF56529">
    <property type="entry name" value="FAH"/>
    <property type="match status" value="1"/>
</dbReference>
<dbReference type="PANTHER" id="PTHR42796">
    <property type="entry name" value="FUMARYLACETOACETATE HYDROLASE DOMAIN-CONTAINING PROTEIN 2A-RELATED"/>
    <property type="match status" value="1"/>
</dbReference>
<proteinExistence type="inferred from homology"/>
<dbReference type="InterPro" id="IPR011234">
    <property type="entry name" value="Fumarylacetoacetase-like_C"/>
</dbReference>
<evidence type="ECO:0000313" key="5">
    <source>
        <dbReference type="EMBL" id="GMH84042.1"/>
    </source>
</evidence>
<feature type="compositionally biased region" description="Low complexity" evidence="3">
    <location>
        <begin position="27"/>
        <end position="41"/>
    </location>
</feature>
<name>A0A9W7B548_9STRA</name>
<dbReference type="GO" id="GO:0046872">
    <property type="term" value="F:metal ion binding"/>
    <property type="evidence" value="ECO:0007669"/>
    <property type="project" value="UniProtKB-KW"/>
</dbReference>
<comment type="similarity">
    <text evidence="1">Belongs to the FAH family.</text>
</comment>
<comment type="caution">
    <text evidence="5">The sequence shown here is derived from an EMBL/GenBank/DDBJ whole genome shotgun (WGS) entry which is preliminary data.</text>
</comment>
<accession>A0A9W7B548</accession>
<dbReference type="Proteomes" id="UP001165160">
    <property type="component" value="Unassembled WGS sequence"/>
</dbReference>
<evidence type="ECO:0000256" key="3">
    <source>
        <dbReference type="SAM" id="MobiDB-lite"/>
    </source>
</evidence>
<dbReference type="GO" id="GO:0006107">
    <property type="term" value="P:oxaloacetate metabolic process"/>
    <property type="evidence" value="ECO:0007669"/>
    <property type="project" value="UniProtKB-ARBA"/>
</dbReference>
<dbReference type="PANTHER" id="PTHR42796:SF4">
    <property type="entry name" value="FUMARYLACETOACETATE HYDROLASE DOMAIN-CONTAINING PROTEIN 2A"/>
    <property type="match status" value="1"/>
</dbReference>
<evidence type="ECO:0000256" key="2">
    <source>
        <dbReference type="ARBA" id="ARBA00022723"/>
    </source>
</evidence>
<dbReference type="EMBL" id="BRXX01000032">
    <property type="protein sequence ID" value="GMH84042.1"/>
    <property type="molecule type" value="Genomic_DNA"/>
</dbReference>
<keyword evidence="2" id="KW-0479">Metal-binding</keyword>
<dbReference type="FunFam" id="3.90.850.10:FF:000002">
    <property type="entry name" value="2-hydroxyhepta-2,4-diene-1,7-dioate isomerase"/>
    <property type="match status" value="1"/>
</dbReference>
<dbReference type="InterPro" id="IPR051121">
    <property type="entry name" value="FAH"/>
</dbReference>
<sequence length="318" mass="33818">MAGRSPLRLVRFLTESGESLLGSPAITSTPSSSLSPSPSLPSNATLVKGCGPWRPGAARDLTLDESSSPQPIHKLLQPVPSAPAIFCVGLNYKRHALEAKMALPRFPVFFLKNPASICGPGDDIKIPRVASSNSEMDFEGELAVVIGSRRVKNVSPEDALDFVLGYTSANDVLARRWQGKKGGGQWSRGKSFDTFCPLGPTLLLQQPGVDPDNLTIETRLNGETMQSSSTSDMNFDVRSLISFLSESTTLLPGTVILTGTPEGVGYARDPPVFLQAGDTVEVAIDNIGVLENGVVEEEAGDSGVKQVWSHADGKMITP</sequence>
<dbReference type="Gene3D" id="3.90.850.10">
    <property type="entry name" value="Fumarylacetoacetase-like, C-terminal domain"/>
    <property type="match status" value="1"/>
</dbReference>
<evidence type="ECO:0000313" key="6">
    <source>
        <dbReference type="Proteomes" id="UP001165160"/>
    </source>
</evidence>
<protein>
    <recommendedName>
        <fullName evidence="4">Fumarylacetoacetase-like C-terminal domain-containing protein</fullName>
    </recommendedName>
</protein>
<reference evidence="6" key="1">
    <citation type="journal article" date="2023" name="Commun. Biol.">
        <title>Genome analysis of Parmales, the sister group of diatoms, reveals the evolutionary specialization of diatoms from phago-mixotrophs to photoautotrophs.</title>
        <authorList>
            <person name="Ban H."/>
            <person name="Sato S."/>
            <person name="Yoshikawa S."/>
            <person name="Yamada K."/>
            <person name="Nakamura Y."/>
            <person name="Ichinomiya M."/>
            <person name="Sato N."/>
            <person name="Blanc-Mathieu R."/>
            <person name="Endo H."/>
            <person name="Kuwata A."/>
            <person name="Ogata H."/>
        </authorList>
    </citation>
    <scope>NUCLEOTIDE SEQUENCE [LARGE SCALE GENOMIC DNA]</scope>
    <source>
        <strain evidence="6">NIES 3699</strain>
    </source>
</reference>
<feature type="region of interest" description="Disordered" evidence="3">
    <location>
        <begin position="20"/>
        <end position="41"/>
    </location>
</feature>
<dbReference type="GO" id="GO:0050163">
    <property type="term" value="F:oxaloacetate tautomerase activity"/>
    <property type="evidence" value="ECO:0007669"/>
    <property type="project" value="UniProtKB-ARBA"/>
</dbReference>
<keyword evidence="6" id="KW-1185">Reference proteome</keyword>
<evidence type="ECO:0000256" key="1">
    <source>
        <dbReference type="ARBA" id="ARBA00010211"/>
    </source>
</evidence>
<dbReference type="InterPro" id="IPR036663">
    <property type="entry name" value="Fumarylacetoacetase_C_sf"/>
</dbReference>
<evidence type="ECO:0000259" key="4">
    <source>
        <dbReference type="Pfam" id="PF01557"/>
    </source>
</evidence>
<dbReference type="AlphaFoldDB" id="A0A9W7B548"/>
<organism evidence="5 6">
    <name type="scientific">Triparma verrucosa</name>
    <dbReference type="NCBI Taxonomy" id="1606542"/>
    <lineage>
        <taxon>Eukaryota</taxon>
        <taxon>Sar</taxon>
        <taxon>Stramenopiles</taxon>
        <taxon>Ochrophyta</taxon>
        <taxon>Bolidophyceae</taxon>
        <taxon>Parmales</taxon>
        <taxon>Triparmaceae</taxon>
        <taxon>Triparma</taxon>
    </lineage>
</organism>